<reference evidence="1 2" key="1">
    <citation type="submission" date="2019-06" db="EMBL/GenBank/DDBJ databases">
        <title>Sequencing the genomes of 1000 actinobacteria strains.</title>
        <authorList>
            <person name="Klenk H.-P."/>
        </authorList>
    </citation>
    <scope>NUCLEOTIDE SEQUENCE [LARGE SCALE GENOMIC DNA]</scope>
    <source>
        <strain evidence="1 2">DSM 44826</strain>
    </source>
</reference>
<dbReference type="RefSeq" id="WP_145909399.1">
    <property type="nucleotide sequence ID" value="NZ_BAAAMZ010000001.1"/>
</dbReference>
<proteinExistence type="predicted"/>
<dbReference type="Proteomes" id="UP000317940">
    <property type="component" value="Unassembled WGS sequence"/>
</dbReference>
<name>A0A561TST0_9ACTN</name>
<gene>
    <name evidence="1" type="ORF">FHX73_13217</name>
</gene>
<organism evidence="1 2">
    <name type="scientific">Kitasatospora viridis</name>
    <dbReference type="NCBI Taxonomy" id="281105"/>
    <lineage>
        <taxon>Bacteria</taxon>
        <taxon>Bacillati</taxon>
        <taxon>Actinomycetota</taxon>
        <taxon>Actinomycetes</taxon>
        <taxon>Kitasatosporales</taxon>
        <taxon>Streptomycetaceae</taxon>
        <taxon>Kitasatospora</taxon>
    </lineage>
</organism>
<dbReference type="OrthoDB" id="8871309at2"/>
<dbReference type="AlphaFoldDB" id="A0A561TST0"/>
<comment type="caution">
    <text evidence="1">The sequence shown here is derived from an EMBL/GenBank/DDBJ whole genome shotgun (WGS) entry which is preliminary data.</text>
</comment>
<sequence>MVEVARTLVVLEFPGGGTAGRVRSMGLERLDLRVRYLFDEVRPRRTAIDDYAGELLAASGAEQVAMVVAYCGAVPIARQLAEHCLRVGGRRPAVLALNPEATLAEGVAGLLGRMLTKAGVPQELADGLTASGETVRDRVADALPAVESALAEAYARPPLNLATAAGPLAAMQADWLAHLAAACDPAQLPPDERELHVIAADHPCPPGCPARHEGVDVPQRGFFAADETFRALADALHE</sequence>
<evidence type="ECO:0000313" key="1">
    <source>
        <dbReference type="EMBL" id="TWF90173.1"/>
    </source>
</evidence>
<keyword evidence="2" id="KW-1185">Reference proteome</keyword>
<dbReference type="EMBL" id="VIWT01000003">
    <property type="protein sequence ID" value="TWF90173.1"/>
    <property type="molecule type" value="Genomic_DNA"/>
</dbReference>
<protein>
    <submittedName>
        <fullName evidence="1">Uncharacterized protein</fullName>
    </submittedName>
</protein>
<evidence type="ECO:0000313" key="2">
    <source>
        <dbReference type="Proteomes" id="UP000317940"/>
    </source>
</evidence>
<accession>A0A561TST0</accession>